<comment type="caution">
    <text evidence="1">The sequence shown here is derived from an EMBL/GenBank/DDBJ whole genome shotgun (WGS) entry which is preliminary data.</text>
</comment>
<dbReference type="Proteomes" id="UP000682308">
    <property type="component" value="Unassembled WGS sequence"/>
</dbReference>
<dbReference type="EMBL" id="JAGTPG010000001">
    <property type="protein sequence ID" value="MBR8639353.1"/>
    <property type="molecule type" value="Genomic_DNA"/>
</dbReference>
<evidence type="ECO:0000313" key="2">
    <source>
        <dbReference type="Proteomes" id="UP000682308"/>
    </source>
</evidence>
<dbReference type="AlphaFoldDB" id="A0A941F946"/>
<name>A0A941F946_9ACTN</name>
<accession>A0A941F946</accession>
<keyword evidence="2" id="KW-1185">Reference proteome</keyword>
<organism evidence="1 2">
    <name type="scientific">Streptomyces tuirus</name>
    <dbReference type="NCBI Taxonomy" id="68278"/>
    <lineage>
        <taxon>Bacteria</taxon>
        <taxon>Bacillati</taxon>
        <taxon>Actinomycetota</taxon>
        <taxon>Actinomycetes</taxon>
        <taxon>Kitasatosporales</taxon>
        <taxon>Streptomycetaceae</taxon>
        <taxon>Streptomyces</taxon>
    </lineage>
</organism>
<gene>
    <name evidence="1" type="ORF">KEF29_08650</name>
</gene>
<protein>
    <submittedName>
        <fullName evidence="1">Uncharacterized protein</fullName>
    </submittedName>
</protein>
<sequence>MLPADMVGGVSAARAADLEASGEVLSDFVSRVDAVLRDLEGSAGDPTKVGAQTIKASSLSNGRSDVFPEAHTLYTQYHSVHDQLTTLSKTLHLQIEAIGIAVRGASIGFDNLEEEQRQRFWAIQWEIDKIQSKTGGHSSGDGKSGMGA</sequence>
<proteinExistence type="predicted"/>
<evidence type="ECO:0000313" key="1">
    <source>
        <dbReference type="EMBL" id="MBR8639353.1"/>
    </source>
</evidence>
<reference evidence="1 2" key="1">
    <citation type="submission" date="2021-04" db="EMBL/GenBank/DDBJ databases">
        <title>Characterization of the biosynthetic gene cluster of new lipopeptides with antitumor activity in the genome of the marine Streptomyces PHM034.</title>
        <authorList>
            <person name="Ceniceros A."/>
            <person name="Canedo L."/>
            <person name="Mendez C."/>
            <person name="Olano C."/>
            <person name="Schleissner C."/>
            <person name="Cuevas C."/>
            <person name="De La Calle F."/>
            <person name="Salas J.A."/>
        </authorList>
    </citation>
    <scope>NUCLEOTIDE SEQUENCE [LARGE SCALE GENOMIC DNA]</scope>
    <source>
        <strain evidence="1 2">PHM034</strain>
    </source>
</reference>